<keyword evidence="2 5" id="KW-0812">Transmembrane</keyword>
<dbReference type="STRING" id="1064592.G0V8C4"/>
<feature type="transmembrane region" description="Helical" evidence="5">
    <location>
        <begin position="231"/>
        <end position="249"/>
    </location>
</feature>
<accession>G0V8C4</accession>
<dbReference type="GeneID" id="96901201"/>
<evidence type="ECO:0000256" key="1">
    <source>
        <dbReference type="ARBA" id="ARBA00004141"/>
    </source>
</evidence>
<feature type="transmembrane region" description="Helical" evidence="5">
    <location>
        <begin position="255"/>
        <end position="273"/>
    </location>
</feature>
<dbReference type="eggNOG" id="ENOG502QVCV">
    <property type="taxonomic scope" value="Eukaryota"/>
</dbReference>
<dbReference type="InterPro" id="IPR007274">
    <property type="entry name" value="Cop_transporter"/>
</dbReference>
<dbReference type="RefSeq" id="XP_003674103.1">
    <property type="nucleotide sequence ID" value="XM_003674055.1"/>
</dbReference>
<dbReference type="PANTHER" id="PTHR12483">
    <property type="entry name" value="SOLUTE CARRIER FAMILY 31 COPPER TRANSPORTERS"/>
    <property type="match status" value="1"/>
</dbReference>
<feature type="compositionally biased region" description="Low complexity" evidence="6">
    <location>
        <begin position="309"/>
        <end position="321"/>
    </location>
</feature>
<evidence type="ECO:0000256" key="2">
    <source>
        <dbReference type="ARBA" id="ARBA00022692"/>
    </source>
</evidence>
<evidence type="ECO:0000256" key="3">
    <source>
        <dbReference type="ARBA" id="ARBA00022989"/>
    </source>
</evidence>
<keyword evidence="8" id="KW-1185">Reference proteome</keyword>
<protein>
    <recommendedName>
        <fullName evidence="5">Copper transport protein</fullName>
    </recommendedName>
</protein>
<dbReference type="AlphaFoldDB" id="G0V8C4"/>
<comment type="subcellular location">
    <subcellularLocation>
        <location evidence="1 5">Membrane</location>
        <topology evidence="1 5">Multi-pass membrane protein</topology>
    </subcellularLocation>
</comment>
<keyword evidence="5" id="KW-0186">Copper</keyword>
<dbReference type="PANTHER" id="PTHR12483:SF27">
    <property type="entry name" value="COPPER TRANSPORT PROTEIN CTR1"/>
    <property type="match status" value="1"/>
</dbReference>
<feature type="region of interest" description="Disordered" evidence="6">
    <location>
        <begin position="42"/>
        <end position="83"/>
    </location>
</feature>
<sequence length="401" mass="44744">MNMDMSTSKTAASAMSSMIMSKMTSESMSMAMSSMSDMMSMSMASSRSSTADSMKSTKSSSMSMSMSSVTSTSSPTNSATSTSMGAMSSMAMDGMGQMSMSSGTNSSDSMASMNMEMNSYLTRKYKNYPVLFEKLHANNKGKAFGIFLLLVVAAFVYKFILFTSWCLEVHWFKKWDKANKYCSLSTASNMKKDPEAQYFSDDTLQSQALPKLPNILYDFMTPSWTDLFHDFIRVLLVFCSTMLIYMLMLAAMSFVLTYVFGVILGLTLAEVVFNRWKLCMLKRWDIQKEIEICKNCPGAGNCKCGRHNGGTVNNNRNNNGTLTDEATVSSNDENTQIQDEKTENTGLKTTRKEANAEAQCNCETETTNKNKHIERNMLETARMQERSGDMDHNLLPAEKFT</sequence>
<reference evidence="7 8" key="1">
    <citation type="journal article" date="2011" name="Proc. Natl. Acad. Sci. U.S.A.">
        <title>Evolutionary erosion of yeast sex chromosomes by mating-type switching accidents.</title>
        <authorList>
            <person name="Gordon J.L."/>
            <person name="Armisen D."/>
            <person name="Proux-Wera E."/>
            <person name="Oheigeartaigh S.S."/>
            <person name="Byrne K.P."/>
            <person name="Wolfe K.H."/>
        </authorList>
    </citation>
    <scope>NUCLEOTIDE SEQUENCE [LARGE SCALE GENOMIC DNA]</scope>
    <source>
        <strain evidence="8">ATCC 76901 / BCRC 22586 / CBS 4309 / NBRC 1992 / NRRL Y-12630</strain>
    </source>
</reference>
<dbReference type="InParanoid" id="G0V8C4"/>
<dbReference type="Pfam" id="PF04145">
    <property type="entry name" value="Ctr"/>
    <property type="match status" value="1"/>
</dbReference>
<comment type="similarity">
    <text evidence="5">Belongs to the copper transporter (Ctr) (TC 1.A.56) family. SLC31A subfamily.</text>
</comment>
<dbReference type="Proteomes" id="UP000001640">
    <property type="component" value="Chromosome 1"/>
</dbReference>
<feature type="transmembrane region" description="Helical" evidence="5">
    <location>
        <begin position="143"/>
        <end position="167"/>
    </location>
</feature>
<dbReference type="OrthoDB" id="73901at2759"/>
<dbReference type="KEGG" id="ncs:NCAS_0A11640"/>
<dbReference type="GO" id="GO:0015677">
    <property type="term" value="P:copper ion import"/>
    <property type="evidence" value="ECO:0007669"/>
    <property type="project" value="EnsemblFungi"/>
</dbReference>
<dbReference type="GO" id="GO:0005375">
    <property type="term" value="F:copper ion transmembrane transporter activity"/>
    <property type="evidence" value="ECO:0007669"/>
    <property type="project" value="UniProtKB-UniRule"/>
</dbReference>
<dbReference type="FunCoup" id="G0V8C4">
    <property type="interactions" value="176"/>
</dbReference>
<feature type="region of interest" description="Disordered" evidence="6">
    <location>
        <begin position="307"/>
        <end position="352"/>
    </location>
</feature>
<evidence type="ECO:0000313" key="8">
    <source>
        <dbReference type="Proteomes" id="UP000001640"/>
    </source>
</evidence>
<keyword evidence="5" id="KW-0187">Copper transport</keyword>
<keyword evidence="5" id="KW-0813">Transport</keyword>
<keyword evidence="5" id="KW-0406">Ion transport</keyword>
<name>G0V8C4_NAUCA</name>
<evidence type="ECO:0000256" key="6">
    <source>
        <dbReference type="SAM" id="MobiDB-lite"/>
    </source>
</evidence>
<gene>
    <name evidence="7" type="primary">NCAS0A11640</name>
    <name evidence="7" type="ordered locus">NCAS_0A11640</name>
</gene>
<dbReference type="OMA" id="LKRWDIQ"/>
<evidence type="ECO:0000256" key="4">
    <source>
        <dbReference type="ARBA" id="ARBA00023136"/>
    </source>
</evidence>
<organism evidence="7 8">
    <name type="scientific">Naumovozyma castellii</name>
    <name type="common">Yeast</name>
    <name type="synonym">Saccharomyces castellii</name>
    <dbReference type="NCBI Taxonomy" id="27288"/>
    <lineage>
        <taxon>Eukaryota</taxon>
        <taxon>Fungi</taxon>
        <taxon>Dikarya</taxon>
        <taxon>Ascomycota</taxon>
        <taxon>Saccharomycotina</taxon>
        <taxon>Saccharomycetes</taxon>
        <taxon>Saccharomycetales</taxon>
        <taxon>Saccharomycetaceae</taxon>
        <taxon>Naumovozyma</taxon>
    </lineage>
</organism>
<keyword evidence="3 5" id="KW-1133">Transmembrane helix</keyword>
<dbReference type="GO" id="GO:0005886">
    <property type="term" value="C:plasma membrane"/>
    <property type="evidence" value="ECO:0007669"/>
    <property type="project" value="EnsemblFungi"/>
</dbReference>
<dbReference type="HOGENOM" id="CLU_819370_0_0_1"/>
<evidence type="ECO:0000256" key="5">
    <source>
        <dbReference type="RuleBase" id="RU367022"/>
    </source>
</evidence>
<dbReference type="EMBL" id="HE576752">
    <property type="protein sequence ID" value="CCC67722.1"/>
    <property type="molecule type" value="Genomic_DNA"/>
</dbReference>
<proteinExistence type="inferred from homology"/>
<reference key="2">
    <citation type="submission" date="2011-08" db="EMBL/GenBank/DDBJ databases">
        <title>Genome sequence of Naumovozyma castellii.</title>
        <authorList>
            <person name="Gordon J.L."/>
            <person name="Armisen D."/>
            <person name="Proux-Wera E."/>
            <person name="OhEigeartaigh S.S."/>
            <person name="Byrne K.P."/>
            <person name="Wolfe K.H."/>
        </authorList>
    </citation>
    <scope>NUCLEOTIDE SEQUENCE</scope>
    <source>
        <strain>Type strain:CBS 4309</strain>
    </source>
</reference>
<feature type="compositionally biased region" description="Polar residues" evidence="6">
    <location>
        <begin position="322"/>
        <end position="337"/>
    </location>
</feature>
<evidence type="ECO:0000313" key="7">
    <source>
        <dbReference type="EMBL" id="CCC67722.1"/>
    </source>
</evidence>
<keyword evidence="4 5" id="KW-0472">Membrane</keyword>